<dbReference type="PANTHER" id="PTHR43304">
    <property type="entry name" value="PHYTOCHROME-LIKE PROTEIN CPH1"/>
    <property type="match status" value="1"/>
</dbReference>
<evidence type="ECO:0000256" key="3">
    <source>
        <dbReference type="ARBA" id="ARBA00022553"/>
    </source>
</evidence>
<feature type="domain" description="PAS" evidence="8">
    <location>
        <begin position="10"/>
        <end position="80"/>
    </location>
</feature>
<dbReference type="InterPro" id="IPR013655">
    <property type="entry name" value="PAS_fold_3"/>
</dbReference>
<keyword evidence="4" id="KW-0808">Transferase</keyword>
<keyword evidence="3" id="KW-0597">Phosphoprotein</keyword>
<dbReference type="GO" id="GO:0006355">
    <property type="term" value="P:regulation of DNA-templated transcription"/>
    <property type="evidence" value="ECO:0007669"/>
    <property type="project" value="InterPro"/>
</dbReference>
<dbReference type="InterPro" id="IPR013767">
    <property type="entry name" value="PAS_fold"/>
</dbReference>
<dbReference type="InterPro" id="IPR003661">
    <property type="entry name" value="HisK_dim/P_dom"/>
</dbReference>
<gene>
    <name evidence="10" type="ORF">SAMN05216464_13013</name>
</gene>
<evidence type="ECO:0000256" key="5">
    <source>
        <dbReference type="ARBA" id="ARBA00022777"/>
    </source>
</evidence>
<name>A0A1G7NV13_9SPHI</name>
<feature type="domain" description="PAC" evidence="9">
    <location>
        <begin position="319"/>
        <end position="372"/>
    </location>
</feature>
<dbReference type="Pfam" id="PF02518">
    <property type="entry name" value="HATPase_c"/>
    <property type="match status" value="1"/>
</dbReference>
<dbReference type="InterPro" id="IPR005467">
    <property type="entry name" value="His_kinase_dom"/>
</dbReference>
<dbReference type="SUPFAM" id="SSF47384">
    <property type="entry name" value="Homodimeric domain of signal transducing histidine kinase"/>
    <property type="match status" value="1"/>
</dbReference>
<proteinExistence type="predicted"/>
<dbReference type="NCBIfam" id="TIGR00229">
    <property type="entry name" value="sensory_box"/>
    <property type="match status" value="3"/>
</dbReference>
<dbReference type="PROSITE" id="PS50112">
    <property type="entry name" value="PAS"/>
    <property type="match status" value="3"/>
</dbReference>
<dbReference type="OrthoDB" id="9813151at2"/>
<dbReference type="Pfam" id="PF00512">
    <property type="entry name" value="HisKA"/>
    <property type="match status" value="1"/>
</dbReference>
<dbReference type="Gene3D" id="2.10.70.100">
    <property type="match status" value="1"/>
</dbReference>
<dbReference type="EMBL" id="FNAI01000030">
    <property type="protein sequence ID" value="SDF77864.1"/>
    <property type="molecule type" value="Genomic_DNA"/>
</dbReference>
<dbReference type="EC" id="2.7.13.3" evidence="2"/>
<sequence length="713" mass="79959">MDPSRPIIPIEEQFRLMADSAPVLIWISGTDKLCYFFNAAWLRFTGRTMAQEYGNGWAEGVHPEDLERCLDIYNSSFDARKEFQMEYRLKCHDGAYRWLLDNGVPRYSAGGTFAGYIGSCVDVDELLESERIKREFIHWEAIEKEQALNEELAASNEELVTINEELQKAHQDLQRLNDELEAKVEARTESLTESEQQAQALNEKLIASNEEMVAINEEMTATNEELRETQEYLQRTLQELSESESRLSMAIAATQLGAWDWNPVSGNLYLSAECNDILGFSPGETIGRETIAGLFYGNDRSRVQQEIQRALADQGGAHYDVSCRIIRADNGELRWVRLQGLAHLDAAGRPMRLVGTLLDITDDKLAEEKSAKLAAIIASSDDAIISKTLDSVITSWNDAAERIFGYTADEVIGETIYKLIPDDRTHEEPEIIARLKRGERLEHFETKRMRKDGRLIDVSVTVSPLFDPQGNIIGLSKIARDITERKLEENRKSDFIGMASHELKTPVTSLAAIIQVANAKLKHSDDPFLASAMDKAHKQVKRMTSMINGFLNVSRLESGKIYIDKQAFNLDELIAETISETVLTVSSHRINFESAGPVQVYADQEKIGSVLSNLLSNAVKYSPKGKVIDVQCRVMDGQAQVSVQDEGMGIKPGDIGHVFDRYYRVNNPHTQHISGFGIGLYLSAEIIHRHDGRIWVESASGVGSAFYFSIPLT</sequence>
<evidence type="ECO:0000259" key="7">
    <source>
        <dbReference type="PROSITE" id="PS50109"/>
    </source>
</evidence>
<evidence type="ECO:0000256" key="6">
    <source>
        <dbReference type="SAM" id="Coils"/>
    </source>
</evidence>
<dbReference type="AlphaFoldDB" id="A0A1G7NV13"/>
<dbReference type="CDD" id="cd00130">
    <property type="entry name" value="PAS"/>
    <property type="match status" value="3"/>
</dbReference>
<dbReference type="Gene3D" id="3.30.565.10">
    <property type="entry name" value="Histidine kinase-like ATPase, C-terminal domain"/>
    <property type="match status" value="1"/>
</dbReference>
<dbReference type="PRINTS" id="PR00344">
    <property type="entry name" value="BCTRLSENSOR"/>
</dbReference>
<dbReference type="SUPFAM" id="SSF55874">
    <property type="entry name" value="ATPase domain of HSP90 chaperone/DNA topoisomerase II/histidine kinase"/>
    <property type="match status" value="1"/>
</dbReference>
<dbReference type="InterPro" id="IPR036097">
    <property type="entry name" value="HisK_dim/P_sf"/>
</dbReference>
<dbReference type="GO" id="GO:0000155">
    <property type="term" value="F:phosphorelay sensor kinase activity"/>
    <property type="evidence" value="ECO:0007669"/>
    <property type="project" value="InterPro"/>
</dbReference>
<dbReference type="Pfam" id="PF00989">
    <property type="entry name" value="PAS"/>
    <property type="match status" value="1"/>
</dbReference>
<feature type="domain" description="PAS" evidence="8">
    <location>
        <begin position="243"/>
        <end position="314"/>
    </location>
</feature>
<dbReference type="RefSeq" id="WP_091157721.1">
    <property type="nucleotide sequence ID" value="NZ_FNAI01000030.1"/>
</dbReference>
<dbReference type="Gene3D" id="1.10.287.130">
    <property type="match status" value="1"/>
</dbReference>
<dbReference type="Gene3D" id="3.30.450.20">
    <property type="entry name" value="PAS domain"/>
    <property type="match status" value="3"/>
</dbReference>
<dbReference type="InterPro" id="IPR035965">
    <property type="entry name" value="PAS-like_dom_sf"/>
</dbReference>
<comment type="catalytic activity">
    <reaction evidence="1">
        <text>ATP + protein L-histidine = ADP + protein N-phospho-L-histidine.</text>
        <dbReference type="EC" id="2.7.13.3"/>
    </reaction>
</comment>
<feature type="domain" description="PAS" evidence="8">
    <location>
        <begin position="369"/>
        <end position="439"/>
    </location>
</feature>
<dbReference type="InterPro" id="IPR004358">
    <property type="entry name" value="Sig_transdc_His_kin-like_C"/>
</dbReference>
<dbReference type="Pfam" id="PF08447">
    <property type="entry name" value="PAS_3"/>
    <property type="match status" value="2"/>
</dbReference>
<evidence type="ECO:0000256" key="2">
    <source>
        <dbReference type="ARBA" id="ARBA00012438"/>
    </source>
</evidence>
<dbReference type="CDD" id="cd00082">
    <property type="entry name" value="HisKA"/>
    <property type="match status" value="1"/>
</dbReference>
<dbReference type="InterPro" id="IPR001610">
    <property type="entry name" value="PAC"/>
</dbReference>
<accession>A0A1G7NV13</accession>
<feature type="domain" description="PAC" evidence="9">
    <location>
        <begin position="83"/>
        <end position="135"/>
    </location>
</feature>
<dbReference type="SMART" id="SM00388">
    <property type="entry name" value="HisKA"/>
    <property type="match status" value="1"/>
</dbReference>
<evidence type="ECO:0000259" key="9">
    <source>
        <dbReference type="PROSITE" id="PS50113"/>
    </source>
</evidence>
<dbReference type="InterPro" id="IPR000014">
    <property type="entry name" value="PAS"/>
</dbReference>
<organism evidence="10 11">
    <name type="scientific">Mucilaginibacter pineti</name>
    <dbReference type="NCBI Taxonomy" id="1391627"/>
    <lineage>
        <taxon>Bacteria</taxon>
        <taxon>Pseudomonadati</taxon>
        <taxon>Bacteroidota</taxon>
        <taxon>Sphingobacteriia</taxon>
        <taxon>Sphingobacteriales</taxon>
        <taxon>Sphingobacteriaceae</taxon>
        <taxon>Mucilaginibacter</taxon>
    </lineage>
</organism>
<dbReference type="InterPro" id="IPR052162">
    <property type="entry name" value="Sensor_kinase/Photoreceptor"/>
</dbReference>
<reference evidence="10 11" key="1">
    <citation type="submission" date="2016-10" db="EMBL/GenBank/DDBJ databases">
        <authorList>
            <person name="de Groot N.N."/>
        </authorList>
    </citation>
    <scope>NUCLEOTIDE SEQUENCE [LARGE SCALE GENOMIC DNA]</scope>
    <source>
        <strain evidence="10 11">47C3B</strain>
    </source>
</reference>
<evidence type="ECO:0000259" key="8">
    <source>
        <dbReference type="PROSITE" id="PS50112"/>
    </source>
</evidence>
<dbReference type="FunFam" id="3.30.565.10:FF:000006">
    <property type="entry name" value="Sensor histidine kinase WalK"/>
    <property type="match status" value="1"/>
</dbReference>
<dbReference type="InterPro" id="IPR003594">
    <property type="entry name" value="HATPase_dom"/>
</dbReference>
<dbReference type="SMART" id="SM00387">
    <property type="entry name" value="HATPase_c"/>
    <property type="match status" value="1"/>
</dbReference>
<dbReference type="InterPro" id="IPR036890">
    <property type="entry name" value="HATPase_C_sf"/>
</dbReference>
<dbReference type="SMART" id="SM00091">
    <property type="entry name" value="PAS"/>
    <property type="match status" value="3"/>
</dbReference>
<keyword evidence="6" id="KW-0175">Coiled coil</keyword>
<protein>
    <recommendedName>
        <fullName evidence="2">histidine kinase</fullName>
        <ecNumber evidence="2">2.7.13.3</ecNumber>
    </recommendedName>
</protein>
<dbReference type="SMART" id="SM00086">
    <property type="entry name" value="PAC"/>
    <property type="match status" value="3"/>
</dbReference>
<dbReference type="InterPro" id="IPR000700">
    <property type="entry name" value="PAS-assoc_C"/>
</dbReference>
<dbReference type="STRING" id="1391627.SAMN05216464_13013"/>
<dbReference type="PROSITE" id="PS50113">
    <property type="entry name" value="PAC"/>
    <property type="match status" value="3"/>
</dbReference>
<dbReference type="Proteomes" id="UP000199072">
    <property type="component" value="Unassembled WGS sequence"/>
</dbReference>
<dbReference type="FunFam" id="3.30.450.20:FF:000099">
    <property type="entry name" value="Sensory box sensor histidine kinase"/>
    <property type="match status" value="1"/>
</dbReference>
<dbReference type="PANTHER" id="PTHR43304:SF1">
    <property type="entry name" value="PAC DOMAIN-CONTAINING PROTEIN"/>
    <property type="match status" value="1"/>
</dbReference>
<feature type="domain" description="Histidine kinase" evidence="7">
    <location>
        <begin position="498"/>
        <end position="713"/>
    </location>
</feature>
<evidence type="ECO:0000256" key="4">
    <source>
        <dbReference type="ARBA" id="ARBA00022679"/>
    </source>
</evidence>
<feature type="coiled-coil region" evidence="6">
    <location>
        <begin position="145"/>
        <end position="246"/>
    </location>
</feature>
<evidence type="ECO:0000256" key="1">
    <source>
        <dbReference type="ARBA" id="ARBA00000085"/>
    </source>
</evidence>
<evidence type="ECO:0000313" key="11">
    <source>
        <dbReference type="Proteomes" id="UP000199072"/>
    </source>
</evidence>
<keyword evidence="11" id="KW-1185">Reference proteome</keyword>
<keyword evidence="5" id="KW-0418">Kinase</keyword>
<dbReference type="PROSITE" id="PS50109">
    <property type="entry name" value="HIS_KIN"/>
    <property type="match status" value="1"/>
</dbReference>
<dbReference type="SUPFAM" id="SSF55785">
    <property type="entry name" value="PYP-like sensor domain (PAS domain)"/>
    <property type="match status" value="3"/>
</dbReference>
<feature type="domain" description="PAC" evidence="9">
    <location>
        <begin position="442"/>
        <end position="494"/>
    </location>
</feature>
<evidence type="ECO:0000313" key="10">
    <source>
        <dbReference type="EMBL" id="SDF77864.1"/>
    </source>
</evidence>